<dbReference type="SUPFAM" id="SSF55781">
    <property type="entry name" value="GAF domain-like"/>
    <property type="match status" value="1"/>
</dbReference>
<dbReference type="SMART" id="SM01012">
    <property type="entry name" value="ANTAR"/>
    <property type="match status" value="1"/>
</dbReference>
<dbReference type="InterPro" id="IPR029016">
    <property type="entry name" value="GAF-like_dom_sf"/>
</dbReference>
<dbReference type="EMBL" id="JAERWL010000010">
    <property type="protein sequence ID" value="MBM9477350.1"/>
    <property type="molecule type" value="Genomic_DNA"/>
</dbReference>
<accession>A0A938YGN5</accession>
<evidence type="ECO:0000256" key="2">
    <source>
        <dbReference type="ARBA" id="ARBA00023163"/>
    </source>
</evidence>
<evidence type="ECO:0000313" key="5">
    <source>
        <dbReference type="Proteomes" id="UP000663801"/>
    </source>
</evidence>
<keyword evidence="1" id="KW-0805">Transcription regulation</keyword>
<evidence type="ECO:0000259" key="3">
    <source>
        <dbReference type="PROSITE" id="PS50921"/>
    </source>
</evidence>
<keyword evidence="2" id="KW-0804">Transcription</keyword>
<feature type="domain" description="ANTAR" evidence="3">
    <location>
        <begin position="137"/>
        <end position="198"/>
    </location>
</feature>
<keyword evidence="5" id="KW-1185">Reference proteome</keyword>
<dbReference type="Proteomes" id="UP000663801">
    <property type="component" value="Unassembled WGS sequence"/>
</dbReference>
<dbReference type="InterPro" id="IPR012074">
    <property type="entry name" value="GAF_ANTAR"/>
</dbReference>
<dbReference type="AlphaFoldDB" id="A0A938YGN5"/>
<dbReference type="InterPro" id="IPR011006">
    <property type="entry name" value="CheY-like_superfamily"/>
</dbReference>
<comment type="caution">
    <text evidence="4">The sequence shown here is derived from an EMBL/GenBank/DDBJ whole genome shotgun (WGS) entry which is preliminary data.</text>
</comment>
<dbReference type="InterPro" id="IPR036388">
    <property type="entry name" value="WH-like_DNA-bd_sf"/>
</dbReference>
<dbReference type="InterPro" id="IPR005561">
    <property type="entry name" value="ANTAR"/>
</dbReference>
<sequence length="201" mass="20557">MIAAGEPSGAGTVLARAFGVVAGSLDAGAGTTSTLHTVLRLAVEMVPGASCAQVVLAADGRTVHAPHGRSLPAQGLPGPVPDGGSCPSGTGRCRLDLALTSGGREVGSLTLWCRHPPSGHEHDRRVGEILAAHAAVALRHALRYEELAAALDRADVIGRAKGILMARHGLDSQQAFDALRTRSTAHGHDLQVCAAEVVGRE</sequence>
<dbReference type="GO" id="GO:0003723">
    <property type="term" value="F:RNA binding"/>
    <property type="evidence" value="ECO:0007669"/>
    <property type="project" value="InterPro"/>
</dbReference>
<organism evidence="4 5">
    <name type="scientific">Nakamurella flavida</name>
    <dbReference type="NCBI Taxonomy" id="363630"/>
    <lineage>
        <taxon>Bacteria</taxon>
        <taxon>Bacillati</taxon>
        <taxon>Actinomycetota</taxon>
        <taxon>Actinomycetes</taxon>
        <taxon>Nakamurellales</taxon>
        <taxon>Nakamurellaceae</taxon>
        <taxon>Nakamurella</taxon>
    </lineage>
</organism>
<dbReference type="Gene3D" id="1.10.10.10">
    <property type="entry name" value="Winged helix-like DNA-binding domain superfamily/Winged helix DNA-binding domain"/>
    <property type="match status" value="1"/>
</dbReference>
<evidence type="ECO:0000313" key="4">
    <source>
        <dbReference type="EMBL" id="MBM9477350.1"/>
    </source>
</evidence>
<proteinExistence type="predicted"/>
<dbReference type="Pfam" id="PF03861">
    <property type="entry name" value="ANTAR"/>
    <property type="match status" value="1"/>
</dbReference>
<gene>
    <name evidence="4" type="ORF">JL107_12930</name>
</gene>
<dbReference type="RefSeq" id="WP_205257464.1">
    <property type="nucleotide sequence ID" value="NZ_BAAAPV010000003.1"/>
</dbReference>
<dbReference type="SUPFAM" id="SSF52172">
    <property type="entry name" value="CheY-like"/>
    <property type="match status" value="1"/>
</dbReference>
<name>A0A938YGN5_9ACTN</name>
<dbReference type="PROSITE" id="PS50921">
    <property type="entry name" value="ANTAR"/>
    <property type="match status" value="1"/>
</dbReference>
<evidence type="ECO:0000256" key="1">
    <source>
        <dbReference type="ARBA" id="ARBA00023015"/>
    </source>
</evidence>
<protein>
    <submittedName>
        <fullName evidence="4">GAF and ANTAR domain-containing protein</fullName>
    </submittedName>
</protein>
<dbReference type="PIRSF" id="PIRSF036625">
    <property type="entry name" value="GAF_ANTAR"/>
    <property type="match status" value="1"/>
</dbReference>
<dbReference type="Gene3D" id="3.30.450.40">
    <property type="match status" value="1"/>
</dbReference>
<reference evidence="4" key="1">
    <citation type="submission" date="2021-01" db="EMBL/GenBank/DDBJ databases">
        <title>KCTC 19127 draft genome.</title>
        <authorList>
            <person name="An D."/>
        </authorList>
    </citation>
    <scope>NUCLEOTIDE SEQUENCE</scope>
    <source>
        <strain evidence="4">KCTC 19127</strain>
    </source>
</reference>